<dbReference type="Proteomes" id="UP000585474">
    <property type="component" value="Unassembled WGS sequence"/>
</dbReference>
<keyword evidence="4" id="KW-1185">Reference proteome</keyword>
<dbReference type="Pfam" id="PF20665">
    <property type="entry name" value="Zw10_middle"/>
    <property type="match status" value="1"/>
</dbReference>
<dbReference type="InterPro" id="IPR046362">
    <property type="entry name" value="Zw10/DSL1_C_sf"/>
</dbReference>
<dbReference type="GO" id="GO:1990423">
    <property type="term" value="C:RZZ complex"/>
    <property type="evidence" value="ECO:0007669"/>
    <property type="project" value="TreeGrafter"/>
</dbReference>
<dbReference type="AlphaFoldDB" id="A0A7J0FHE3"/>
<accession>A0A7J0FHE3</accession>
<dbReference type="InterPro" id="IPR048344">
    <property type="entry name" value="Zw10_middle"/>
</dbReference>
<proteinExistence type="predicted"/>
<dbReference type="PANTHER" id="PTHR12205:SF0">
    <property type="entry name" value="CENTROMERE_KINETOCHORE PROTEIN ZW10 HOMOLOG"/>
    <property type="match status" value="1"/>
</dbReference>
<gene>
    <name evidence="3" type="ORF">Acr_12g0001200</name>
</gene>
<dbReference type="Gene3D" id="1.10.357.150">
    <property type="match status" value="1"/>
</dbReference>
<protein>
    <submittedName>
        <fullName evidence="3">Centromere/kinetochore protein, putative</fullName>
    </submittedName>
</protein>
<reference evidence="3 4" key="1">
    <citation type="submission" date="2019-07" db="EMBL/GenBank/DDBJ databases">
        <title>De Novo Assembly of kiwifruit Actinidia rufa.</title>
        <authorList>
            <person name="Sugita-Konishi S."/>
            <person name="Sato K."/>
            <person name="Mori E."/>
            <person name="Abe Y."/>
            <person name="Kisaki G."/>
            <person name="Hamano K."/>
            <person name="Suezawa K."/>
            <person name="Otani M."/>
            <person name="Fukuda T."/>
            <person name="Manabe T."/>
            <person name="Gomi K."/>
            <person name="Tabuchi M."/>
            <person name="Akimitsu K."/>
            <person name="Kataoka I."/>
        </authorList>
    </citation>
    <scope>NUCLEOTIDE SEQUENCE [LARGE SCALE GENOMIC DNA]</scope>
    <source>
        <strain evidence="4">cv. Fuchu</strain>
    </source>
</reference>
<dbReference type="PANTHER" id="PTHR12205">
    <property type="entry name" value="CENTROMERE/KINETOCHORE PROTEIN ZW10"/>
    <property type="match status" value="1"/>
</dbReference>
<dbReference type="OrthoDB" id="534815at2759"/>
<dbReference type="GO" id="GO:0006888">
    <property type="term" value="P:endoplasmic reticulum to Golgi vesicle-mediated transport"/>
    <property type="evidence" value="ECO:0007669"/>
    <property type="project" value="TreeGrafter"/>
</dbReference>
<sequence length="275" mass="30882">MVQHQPSTEKPGAGTPHSLSLVTISAVFLIAVVPDDASKIADFQRIIKLTSEFETALKETMFISPTDNKDDRLSTFTDNVEVHFASRKKVEILAKARNLLLQCDFVLPQDRTRKATEFKNVGAAERFPDHAVALLFSSESCKVSKAASQLMELVHHTLKDVCLSSPRVAWELYHAARDALLLYEAIVPVKQERQLDGINQVAVLIHNDCLYLSQEILGLAFEAIDGADGFQNTHQMKQYESAKFSNDQVEDFIRAIFTDSPLRKECLWRIESASF</sequence>
<dbReference type="Pfam" id="PF20666">
    <property type="entry name" value="ZW10_C"/>
    <property type="match status" value="1"/>
</dbReference>
<comment type="caution">
    <text evidence="3">The sequence shown here is derived from an EMBL/GenBank/DDBJ whole genome shotgun (WGS) entry which is preliminary data.</text>
</comment>
<evidence type="ECO:0000313" key="4">
    <source>
        <dbReference type="Proteomes" id="UP000585474"/>
    </source>
</evidence>
<evidence type="ECO:0000259" key="2">
    <source>
        <dbReference type="Pfam" id="PF20666"/>
    </source>
</evidence>
<evidence type="ECO:0000313" key="3">
    <source>
        <dbReference type="EMBL" id="GFY97579.1"/>
    </source>
</evidence>
<feature type="domain" description="Centromere/kinetochore protein zw10 middle" evidence="1">
    <location>
        <begin position="28"/>
        <end position="100"/>
    </location>
</feature>
<dbReference type="InterPro" id="IPR048343">
    <property type="entry name" value="ZW10_C"/>
</dbReference>
<dbReference type="EMBL" id="BJWL01000012">
    <property type="protein sequence ID" value="GFY97579.1"/>
    <property type="molecule type" value="Genomic_DNA"/>
</dbReference>
<evidence type="ECO:0000259" key="1">
    <source>
        <dbReference type="Pfam" id="PF20665"/>
    </source>
</evidence>
<name>A0A7J0FHE3_9ERIC</name>
<dbReference type="GO" id="GO:0005737">
    <property type="term" value="C:cytoplasm"/>
    <property type="evidence" value="ECO:0007669"/>
    <property type="project" value="GOC"/>
</dbReference>
<organism evidence="3 4">
    <name type="scientific">Actinidia rufa</name>
    <dbReference type="NCBI Taxonomy" id="165716"/>
    <lineage>
        <taxon>Eukaryota</taxon>
        <taxon>Viridiplantae</taxon>
        <taxon>Streptophyta</taxon>
        <taxon>Embryophyta</taxon>
        <taxon>Tracheophyta</taxon>
        <taxon>Spermatophyta</taxon>
        <taxon>Magnoliopsida</taxon>
        <taxon>eudicotyledons</taxon>
        <taxon>Gunneridae</taxon>
        <taxon>Pentapetalae</taxon>
        <taxon>asterids</taxon>
        <taxon>Ericales</taxon>
        <taxon>Actinidiaceae</taxon>
        <taxon>Actinidia</taxon>
    </lineage>
</organism>
<feature type="domain" description="Centromere/kinetochore protein zw10 C-terminal" evidence="2">
    <location>
        <begin position="136"/>
        <end position="223"/>
    </location>
</feature>
<dbReference type="GO" id="GO:0007094">
    <property type="term" value="P:mitotic spindle assembly checkpoint signaling"/>
    <property type="evidence" value="ECO:0007669"/>
    <property type="project" value="TreeGrafter"/>
</dbReference>